<proteinExistence type="predicted"/>
<reference evidence="1" key="1">
    <citation type="submission" date="2021-02" db="EMBL/GenBank/DDBJ databases">
        <authorList>
            <person name="Nowell W R."/>
        </authorList>
    </citation>
    <scope>NUCLEOTIDE SEQUENCE</scope>
    <source>
        <strain evidence="1">Ploen Becks lab</strain>
    </source>
</reference>
<protein>
    <submittedName>
        <fullName evidence="1">Uncharacterized protein</fullName>
    </submittedName>
</protein>
<comment type="caution">
    <text evidence="1">The sequence shown here is derived from an EMBL/GenBank/DDBJ whole genome shotgun (WGS) entry which is preliminary data.</text>
</comment>
<organism evidence="1 2">
    <name type="scientific">Brachionus calyciflorus</name>
    <dbReference type="NCBI Taxonomy" id="104777"/>
    <lineage>
        <taxon>Eukaryota</taxon>
        <taxon>Metazoa</taxon>
        <taxon>Spiralia</taxon>
        <taxon>Gnathifera</taxon>
        <taxon>Rotifera</taxon>
        <taxon>Eurotatoria</taxon>
        <taxon>Monogononta</taxon>
        <taxon>Pseudotrocha</taxon>
        <taxon>Ploima</taxon>
        <taxon>Brachionidae</taxon>
        <taxon>Brachionus</taxon>
    </lineage>
</organism>
<sequence>SCLDGYEICSSNRTEHVGGGVASYVNKEYNSYEVHDPLLCNKDVEPIWCGIAINGDLIFVGCFHRPPGHNANDVKINLEVKNKSNIYTNIHCFQKCFT</sequence>
<feature type="non-terminal residue" evidence="1">
    <location>
        <position position="1"/>
    </location>
</feature>
<accession>A0A813SUL8</accession>
<gene>
    <name evidence="1" type="ORF">OXX778_LOCUS6498</name>
</gene>
<dbReference type="AlphaFoldDB" id="A0A813SUL8"/>
<evidence type="ECO:0000313" key="2">
    <source>
        <dbReference type="Proteomes" id="UP000663879"/>
    </source>
</evidence>
<dbReference type="Proteomes" id="UP000663879">
    <property type="component" value="Unassembled WGS sequence"/>
</dbReference>
<evidence type="ECO:0000313" key="1">
    <source>
        <dbReference type="EMBL" id="CAF0801646.1"/>
    </source>
</evidence>
<name>A0A813SUL8_9BILA</name>
<keyword evidence="2" id="KW-1185">Reference proteome</keyword>
<dbReference type="SUPFAM" id="SSF56219">
    <property type="entry name" value="DNase I-like"/>
    <property type="match status" value="1"/>
</dbReference>
<dbReference type="EMBL" id="CAJNOC010000775">
    <property type="protein sequence ID" value="CAF0801646.1"/>
    <property type="molecule type" value="Genomic_DNA"/>
</dbReference>
<dbReference type="InterPro" id="IPR036691">
    <property type="entry name" value="Endo/exonu/phosph_ase_sf"/>
</dbReference>